<name>A0A1E3HM75_9TREE</name>
<evidence type="ECO:0008006" key="4">
    <source>
        <dbReference type="Google" id="ProtNLM"/>
    </source>
</evidence>
<accession>A0A1E3HM75</accession>
<evidence type="ECO:0000313" key="3">
    <source>
        <dbReference type="Proteomes" id="UP000094065"/>
    </source>
</evidence>
<gene>
    <name evidence="2" type="ORF">L202_04631</name>
</gene>
<keyword evidence="3" id="KW-1185">Reference proteome</keyword>
<dbReference type="Gene3D" id="3.40.50.2000">
    <property type="entry name" value="Glycogen Phosphorylase B"/>
    <property type="match status" value="2"/>
</dbReference>
<evidence type="ECO:0000256" key="1">
    <source>
        <dbReference type="SAM" id="MobiDB-lite"/>
    </source>
</evidence>
<dbReference type="Proteomes" id="UP000094065">
    <property type="component" value="Unassembled WGS sequence"/>
</dbReference>
<proteinExistence type="predicted"/>
<comment type="caution">
    <text evidence="2">The sequence shown here is derived from an EMBL/GenBank/DDBJ whole genome shotgun (WGS) entry which is preliminary data.</text>
</comment>
<dbReference type="PANTHER" id="PTHR48050">
    <property type="entry name" value="STEROL 3-BETA-GLUCOSYLTRANSFERASE"/>
    <property type="match status" value="1"/>
</dbReference>
<feature type="region of interest" description="Disordered" evidence="1">
    <location>
        <begin position="1"/>
        <end position="28"/>
    </location>
</feature>
<reference evidence="2 3" key="1">
    <citation type="submission" date="2016-06" db="EMBL/GenBank/DDBJ databases">
        <title>Evolution of pathogenesis and genome organization in the Tremellales.</title>
        <authorList>
            <person name="Cuomo C."/>
            <person name="Litvintseva A."/>
            <person name="Heitman J."/>
            <person name="Chen Y."/>
            <person name="Sun S."/>
            <person name="Springer D."/>
            <person name="Dromer F."/>
            <person name="Young S."/>
            <person name="Zeng Q."/>
            <person name="Chapman S."/>
            <person name="Gujja S."/>
            <person name="Saif S."/>
            <person name="Birren B."/>
        </authorList>
    </citation>
    <scope>NUCLEOTIDE SEQUENCE [LARGE SCALE GENOMIC DNA]</scope>
    <source>
        <strain evidence="2 3">CBS 6039</strain>
    </source>
</reference>
<sequence length="879" mass="93634">MQAPPPYQPSPALATSAPLVPADNDPHGFINNGPGLSARTTLSQSAKVNVWLDVKDSLPQLPVTFAPGVKEYAVEPEGEGDVPGMDVLVFAVGSADDVRRLTALAKQLVVAHGHRVRIATQDEHEHFVVQAKASLAGKTGKDGERLDDKIEFYAVASSNSNLQTWIQNPSTLEQTLRSLFQATFSPSPTTARPFAADVIVAQPDVPGAVSIAELLGLPLHLVSAAPYSPTVTLPHPGTQIQRSNTPSSVTNYLSFPLYDAQIWRSLGPTLNTFRISSLGLPALQRADAPGLLDRLKVPFSYTWSPVLMGKPGDWKEHLDVTGFVLDKPEEGYRPRDELLYFVKGGRAPIYVKLDSIAEDEAGEIAALLISAALKSNKRLIIDIKNYYNKNGENPDIYIVSRNPFEWLLEQGILGAVCHEGGEGVGSRAVVAGLPSIIIANDASSRQVLPFHSFACKKPNHHSSFYTAQMRQLNISTSPIPLPALSLEGLMDAFTEAEALSAGARELGYILSREDGLLGAVASLHRHLPLANMRCDIIPARVAVWHHPALDLHLSAVAAGVLVEAGKISFKDLSPNRAKEYPTTQSDPNPLTAGAGSFLSSLTDSALSVLPFFHPSSSSSSSSNPAVIDLPSLQPLLISQTQTPAGTWSWEYQQASRTRRPITGWKSGLREARDEAWTGMKDGAKGFVKAPVDGLVNRGPIGGVFGLVAGTVGAVTRPLGGAITAVTYTAQGALREFDASAKQAKLAASSPAESLRPPRREISKLQAASLSSEDKRRVLEEFKRAKGEEGVRERKGRSEAVAGGVQVERRRGGVVIGPLGLSASMSNLDIGGGGGEGKKWWKGKGKGKERVDGLSPQISSGSGSVLSPSSSAVSPLPEKN</sequence>
<dbReference type="AlphaFoldDB" id="A0A1E3HM75"/>
<dbReference type="RefSeq" id="XP_018992689.1">
    <property type="nucleotide sequence ID" value="XM_019138746.1"/>
</dbReference>
<organism evidence="2 3">
    <name type="scientific">Cryptococcus amylolentus CBS 6039</name>
    <dbReference type="NCBI Taxonomy" id="1295533"/>
    <lineage>
        <taxon>Eukaryota</taxon>
        <taxon>Fungi</taxon>
        <taxon>Dikarya</taxon>
        <taxon>Basidiomycota</taxon>
        <taxon>Agaricomycotina</taxon>
        <taxon>Tremellomycetes</taxon>
        <taxon>Tremellales</taxon>
        <taxon>Cryptococcaceae</taxon>
        <taxon>Cryptococcus</taxon>
    </lineage>
</organism>
<dbReference type="GeneID" id="30155940"/>
<dbReference type="OrthoDB" id="5835829at2759"/>
<dbReference type="EMBL" id="AWGJ01000007">
    <property type="protein sequence ID" value="ODN77453.1"/>
    <property type="molecule type" value="Genomic_DNA"/>
</dbReference>
<feature type="compositionally biased region" description="Low complexity" evidence="1">
    <location>
        <begin position="852"/>
        <end position="879"/>
    </location>
</feature>
<feature type="region of interest" description="Disordered" evidence="1">
    <location>
        <begin position="824"/>
        <end position="879"/>
    </location>
</feature>
<protein>
    <recommendedName>
        <fullName evidence="4">Glycosyltransferase family 28 N-terminal domain-containing protein</fullName>
    </recommendedName>
</protein>
<dbReference type="InterPro" id="IPR050426">
    <property type="entry name" value="Glycosyltransferase_28"/>
</dbReference>
<evidence type="ECO:0000313" key="2">
    <source>
        <dbReference type="EMBL" id="ODN77453.1"/>
    </source>
</evidence>
<dbReference type="SUPFAM" id="SSF53756">
    <property type="entry name" value="UDP-Glycosyltransferase/glycogen phosphorylase"/>
    <property type="match status" value="1"/>
</dbReference>
<dbReference type="PANTHER" id="PTHR48050:SF13">
    <property type="entry name" value="STEROL 3-BETA-GLUCOSYLTRANSFERASE UGT80A2"/>
    <property type="match status" value="1"/>
</dbReference>